<evidence type="ECO:0000313" key="1">
    <source>
        <dbReference type="EMBL" id="RSU12769.1"/>
    </source>
</evidence>
<organism evidence="1 2">
    <name type="scientific">Vagococcus carniphilus</name>
    <dbReference type="NCBI Taxonomy" id="218144"/>
    <lineage>
        <taxon>Bacteria</taxon>
        <taxon>Bacillati</taxon>
        <taxon>Bacillota</taxon>
        <taxon>Bacilli</taxon>
        <taxon>Lactobacillales</taxon>
        <taxon>Enterococcaceae</taxon>
        <taxon>Vagococcus</taxon>
    </lineage>
</organism>
<evidence type="ECO:0000313" key="2">
    <source>
        <dbReference type="Proteomes" id="UP000288028"/>
    </source>
</evidence>
<protein>
    <submittedName>
        <fullName evidence="1">Uncharacterized protein</fullName>
    </submittedName>
</protein>
<dbReference type="EMBL" id="NGKB01000010">
    <property type="protein sequence ID" value="RSU12769.1"/>
    <property type="molecule type" value="Genomic_DNA"/>
</dbReference>
<dbReference type="AlphaFoldDB" id="A0A430AXJ1"/>
<dbReference type="GeneID" id="95580101"/>
<comment type="caution">
    <text evidence="1">The sequence shown here is derived from an EMBL/GenBank/DDBJ whole genome shotgun (WGS) entry which is preliminary data.</text>
</comment>
<reference evidence="1 2" key="1">
    <citation type="submission" date="2017-05" db="EMBL/GenBank/DDBJ databases">
        <title>Vagococcus spp. assemblies.</title>
        <authorList>
            <person name="Gulvik C.A."/>
        </authorList>
    </citation>
    <scope>NUCLEOTIDE SEQUENCE [LARGE SCALE GENOMIC DNA]</scope>
    <source>
        <strain evidence="1 2">SS1714</strain>
    </source>
</reference>
<dbReference type="Proteomes" id="UP000288028">
    <property type="component" value="Unassembled WGS sequence"/>
</dbReference>
<dbReference type="RefSeq" id="WP_187559359.1">
    <property type="nucleotide sequence ID" value="NZ_CP060720.1"/>
</dbReference>
<gene>
    <name evidence="1" type="ORF">CBF28_10610</name>
</gene>
<keyword evidence="2" id="KW-1185">Reference proteome</keyword>
<proteinExistence type="predicted"/>
<name>A0A430AXJ1_9ENTE</name>
<accession>A0A430AXJ1</accession>
<sequence>MIPKIFENYKLEIKMKQDEGNIALSSWEVTDYMDILTKSYYKNELINTLKLYDFPKNFDIIIFDDSFSLKNKYTDLNTIDINSYEGAKRFFHLGAFTSLTPNIRTFRINMLFEMFLKVNEILVKENFKRMDKNKLSKLIANCLSDGVTNNDISELVYSELTRTLKLSKLSDKADASMKQKDSESRKKVITNTKNNLGIILLKYQNFEKNESNFENVLKLMKENSIFRQNDISNSVRSYYKRFNELFNRLQRPIIGVLDYDKNEIDIICSDFIDKDKYTLENPNFFDIKEITRNSPLSLTFFLGLGACTIFWQILNIKNDTKLLEEYSDNVNKKSEEKITYIKNEFDSLSNQTGKALVEQTKRYDFLNEKSDITIIKIENKAQ</sequence>